<protein>
    <submittedName>
        <fullName evidence="5">Uncharacterized protein</fullName>
    </submittedName>
</protein>
<feature type="region of interest" description="Disordered" evidence="1">
    <location>
        <begin position="191"/>
        <end position="217"/>
    </location>
</feature>
<feature type="domain" description="Lreu-0056-like" evidence="4">
    <location>
        <begin position="259"/>
        <end position="323"/>
    </location>
</feature>
<evidence type="ECO:0000313" key="6">
    <source>
        <dbReference type="Proteomes" id="UP000050929"/>
    </source>
</evidence>
<dbReference type="STRING" id="1423811.FC72_GL001030"/>
<evidence type="ECO:0000259" key="3">
    <source>
        <dbReference type="Pfam" id="PF15983"/>
    </source>
</evidence>
<feature type="compositionally biased region" description="Low complexity" evidence="1">
    <location>
        <begin position="192"/>
        <end position="206"/>
    </location>
</feature>
<evidence type="ECO:0000256" key="2">
    <source>
        <dbReference type="SAM" id="SignalP"/>
    </source>
</evidence>
<accession>A0A0R1IYJ7</accession>
<feature type="compositionally biased region" description="Polar residues" evidence="1">
    <location>
        <begin position="25"/>
        <end position="43"/>
    </location>
</feature>
<dbReference type="Pfam" id="PF22125">
    <property type="entry name" value="Lreu_0056_like"/>
    <property type="match status" value="1"/>
</dbReference>
<feature type="compositionally biased region" description="Polar residues" evidence="1">
    <location>
        <begin position="51"/>
        <end position="61"/>
    </location>
</feature>
<feature type="domain" description="DUF4767" evidence="3">
    <location>
        <begin position="58"/>
        <end position="188"/>
    </location>
</feature>
<evidence type="ECO:0000259" key="4">
    <source>
        <dbReference type="Pfam" id="PF22125"/>
    </source>
</evidence>
<organism evidence="5 6">
    <name type="scientific">Companilactobacillus tucceti DSM 20183</name>
    <dbReference type="NCBI Taxonomy" id="1423811"/>
    <lineage>
        <taxon>Bacteria</taxon>
        <taxon>Bacillati</taxon>
        <taxon>Bacillota</taxon>
        <taxon>Bacilli</taxon>
        <taxon>Lactobacillales</taxon>
        <taxon>Lactobacillaceae</taxon>
        <taxon>Companilactobacillus</taxon>
    </lineage>
</organism>
<evidence type="ECO:0000313" key="5">
    <source>
        <dbReference type="EMBL" id="KRK63899.1"/>
    </source>
</evidence>
<sequence length="329" mass="35975">MQNRKLKLTTVLLMGTLILAGCTSETPNISKSNGHKTTTSKVSNNHHKSTTNDNKSDSLWNNDKDNKLESFINQWAPTMKQSYKKYDGHHSLKTSVGTIYPDDLSKVTVADSNASIGWSKDGEGSDSYNVVAIYNYDGTEPPLPNHITYFFAFHDGQPIVLVDQSRDGTPNLSETQNNDVRSAFSNIVAGKSAGTTNNSSNQATTSKKASSSQMTTDPNMIGLMLREMRGSYDGNGGQAKMEEYLSVSLEDGMYRIGTGTLASETPYKINGNTVTYYTKDFSHGDTDADAPLVPHDISLKDLESKYYSTDAQRQNIQDVASQMPAVSGE</sequence>
<dbReference type="InterPro" id="IPR054365">
    <property type="entry name" value="Lreu_0056-like"/>
</dbReference>
<reference evidence="5 6" key="1">
    <citation type="journal article" date="2015" name="Genome Announc.">
        <title>Expanding the biotechnology potential of lactobacilli through comparative genomics of 213 strains and associated genera.</title>
        <authorList>
            <person name="Sun Z."/>
            <person name="Harris H.M."/>
            <person name="McCann A."/>
            <person name="Guo C."/>
            <person name="Argimon S."/>
            <person name="Zhang W."/>
            <person name="Yang X."/>
            <person name="Jeffery I.B."/>
            <person name="Cooney J.C."/>
            <person name="Kagawa T.F."/>
            <person name="Liu W."/>
            <person name="Song Y."/>
            <person name="Salvetti E."/>
            <person name="Wrobel A."/>
            <person name="Rasinkangas P."/>
            <person name="Parkhill J."/>
            <person name="Rea M.C."/>
            <person name="O'Sullivan O."/>
            <person name="Ritari J."/>
            <person name="Douillard F.P."/>
            <person name="Paul Ross R."/>
            <person name="Yang R."/>
            <person name="Briner A.E."/>
            <person name="Felis G.E."/>
            <person name="de Vos W.M."/>
            <person name="Barrangou R."/>
            <person name="Klaenhammer T.R."/>
            <person name="Caufield P.W."/>
            <person name="Cui Y."/>
            <person name="Zhang H."/>
            <person name="O'Toole P.W."/>
        </authorList>
    </citation>
    <scope>NUCLEOTIDE SEQUENCE [LARGE SCALE GENOMIC DNA]</scope>
    <source>
        <strain evidence="5 6">DSM 20183</strain>
    </source>
</reference>
<dbReference type="Pfam" id="PF15983">
    <property type="entry name" value="DUF4767"/>
    <property type="match status" value="1"/>
</dbReference>
<feature type="chain" id="PRO_5038617366" evidence="2">
    <location>
        <begin position="21"/>
        <end position="329"/>
    </location>
</feature>
<dbReference type="Proteomes" id="UP000050929">
    <property type="component" value="Unassembled WGS sequence"/>
</dbReference>
<dbReference type="Gene3D" id="3.30.1460.60">
    <property type="match status" value="1"/>
</dbReference>
<feature type="signal peptide" evidence="2">
    <location>
        <begin position="1"/>
        <end position="20"/>
    </location>
</feature>
<proteinExistence type="predicted"/>
<dbReference type="PATRIC" id="fig|1423811.3.peg.1042"/>
<comment type="caution">
    <text evidence="5">The sequence shown here is derived from an EMBL/GenBank/DDBJ whole genome shotgun (WGS) entry which is preliminary data.</text>
</comment>
<keyword evidence="2" id="KW-0732">Signal</keyword>
<feature type="region of interest" description="Disordered" evidence="1">
    <location>
        <begin position="25"/>
        <end position="61"/>
    </location>
</feature>
<dbReference type="AlphaFoldDB" id="A0A0R1IYJ7"/>
<dbReference type="PROSITE" id="PS51257">
    <property type="entry name" value="PROKAR_LIPOPROTEIN"/>
    <property type="match status" value="1"/>
</dbReference>
<keyword evidence="6" id="KW-1185">Reference proteome</keyword>
<feature type="compositionally biased region" description="Polar residues" evidence="1">
    <location>
        <begin position="207"/>
        <end position="217"/>
    </location>
</feature>
<name>A0A0R1IYJ7_9LACO</name>
<gene>
    <name evidence="5" type="ORF">FC72_GL001030</name>
</gene>
<evidence type="ECO:0000256" key="1">
    <source>
        <dbReference type="SAM" id="MobiDB-lite"/>
    </source>
</evidence>
<dbReference type="RefSeq" id="WP_057766826.1">
    <property type="nucleotide sequence ID" value="NZ_AZDG01000020.1"/>
</dbReference>
<dbReference type="InterPro" id="IPR031927">
    <property type="entry name" value="DUF4767"/>
</dbReference>
<dbReference type="EMBL" id="AZDG01000020">
    <property type="protein sequence ID" value="KRK63899.1"/>
    <property type="molecule type" value="Genomic_DNA"/>
</dbReference>
<dbReference type="OrthoDB" id="2149782at2"/>